<sequence length="81" mass="8842">MSSTQIKGDTRPSRATAPSRAGVFWFVIFAGTAVAALACATLLPEYAALAELKNRQNALAHQVRCEKRLARYNSNLIHGLR</sequence>
<keyword evidence="1" id="KW-0472">Membrane</keyword>
<organism evidence="2">
    <name type="scientific">marine sediment metagenome</name>
    <dbReference type="NCBI Taxonomy" id="412755"/>
    <lineage>
        <taxon>unclassified sequences</taxon>
        <taxon>metagenomes</taxon>
        <taxon>ecological metagenomes</taxon>
    </lineage>
</organism>
<dbReference type="AlphaFoldDB" id="A0A0F8ZGY4"/>
<protein>
    <submittedName>
        <fullName evidence="2">Uncharacterized protein</fullName>
    </submittedName>
</protein>
<proteinExistence type="predicted"/>
<keyword evidence="1" id="KW-1133">Transmembrane helix</keyword>
<evidence type="ECO:0000313" key="2">
    <source>
        <dbReference type="EMBL" id="KKK65694.1"/>
    </source>
</evidence>
<feature type="non-terminal residue" evidence="2">
    <location>
        <position position="81"/>
    </location>
</feature>
<name>A0A0F8ZGY4_9ZZZZ</name>
<gene>
    <name evidence="2" type="ORF">LCGC14_2971560</name>
</gene>
<keyword evidence="1" id="KW-0812">Transmembrane</keyword>
<reference evidence="2" key="1">
    <citation type="journal article" date="2015" name="Nature">
        <title>Complex archaea that bridge the gap between prokaryotes and eukaryotes.</title>
        <authorList>
            <person name="Spang A."/>
            <person name="Saw J.H."/>
            <person name="Jorgensen S.L."/>
            <person name="Zaremba-Niedzwiedzka K."/>
            <person name="Martijn J."/>
            <person name="Lind A.E."/>
            <person name="van Eijk R."/>
            <person name="Schleper C."/>
            <person name="Guy L."/>
            <person name="Ettema T.J."/>
        </authorList>
    </citation>
    <scope>NUCLEOTIDE SEQUENCE</scope>
</reference>
<dbReference type="EMBL" id="LAZR01060425">
    <property type="protein sequence ID" value="KKK65694.1"/>
    <property type="molecule type" value="Genomic_DNA"/>
</dbReference>
<accession>A0A0F8ZGY4</accession>
<comment type="caution">
    <text evidence="2">The sequence shown here is derived from an EMBL/GenBank/DDBJ whole genome shotgun (WGS) entry which is preliminary data.</text>
</comment>
<evidence type="ECO:0000256" key="1">
    <source>
        <dbReference type="SAM" id="Phobius"/>
    </source>
</evidence>
<feature type="transmembrane region" description="Helical" evidence="1">
    <location>
        <begin position="21"/>
        <end position="43"/>
    </location>
</feature>